<feature type="region of interest" description="Disordered" evidence="1">
    <location>
        <begin position="148"/>
        <end position="183"/>
    </location>
</feature>
<proteinExistence type="predicted"/>
<name>A0A2X4UFM8_SERPL</name>
<gene>
    <name evidence="3" type="ORF">NCTC12961_01667</name>
</gene>
<dbReference type="AlphaFoldDB" id="A0A2X4UFM8"/>
<evidence type="ECO:0000256" key="1">
    <source>
        <dbReference type="SAM" id="MobiDB-lite"/>
    </source>
</evidence>
<evidence type="ECO:0000313" key="4">
    <source>
        <dbReference type="Proteomes" id="UP000248897"/>
    </source>
</evidence>
<dbReference type="Proteomes" id="UP000248897">
    <property type="component" value="Chromosome 1"/>
</dbReference>
<dbReference type="EMBL" id="LS483469">
    <property type="protein sequence ID" value="SQI34348.1"/>
    <property type="molecule type" value="Genomic_DNA"/>
</dbReference>
<protein>
    <recommendedName>
        <fullName evidence="5">Secreted protein</fullName>
    </recommendedName>
</protein>
<evidence type="ECO:0008006" key="5">
    <source>
        <dbReference type="Google" id="ProtNLM"/>
    </source>
</evidence>
<reference evidence="3 4" key="1">
    <citation type="submission" date="2018-06" db="EMBL/GenBank/DDBJ databases">
        <authorList>
            <consortium name="Pathogen Informatics"/>
            <person name="Doyle S."/>
        </authorList>
    </citation>
    <scope>NUCLEOTIDE SEQUENCE [LARGE SCALE GENOMIC DNA]</scope>
    <source>
        <strain evidence="3 4">NCTC12961</strain>
    </source>
</reference>
<feature type="signal peptide" evidence="2">
    <location>
        <begin position="1"/>
        <end position="17"/>
    </location>
</feature>
<feature type="chain" id="PRO_5016008219" description="Secreted protein" evidence="2">
    <location>
        <begin position="18"/>
        <end position="190"/>
    </location>
</feature>
<evidence type="ECO:0000256" key="2">
    <source>
        <dbReference type="SAM" id="SignalP"/>
    </source>
</evidence>
<organism evidence="3 4">
    <name type="scientific">Serratia plymuthica</name>
    <dbReference type="NCBI Taxonomy" id="82996"/>
    <lineage>
        <taxon>Bacteria</taxon>
        <taxon>Pseudomonadati</taxon>
        <taxon>Pseudomonadota</taxon>
        <taxon>Gammaproteobacteria</taxon>
        <taxon>Enterobacterales</taxon>
        <taxon>Yersiniaceae</taxon>
        <taxon>Serratia</taxon>
    </lineage>
</organism>
<keyword evidence="2" id="KW-0732">Signal</keyword>
<sequence length="190" mass="20757">MLILRTCVLVLPLSAFANVTVSVTEAPTVPGGMFWAGIVGASESDPTPNPCYERPLCNLSFFTIDESWLPDGWWSGYYTGDAERWIHDDNGSDSDYRTIGSWWASVRNKGRLGHDHLPVAWEKMGPCVVLAASDGKQGGAGPWVHSVELRPGPRTGDVVQNQSKSNRRASRRGPGLGSYPGRDTRHCCNV</sequence>
<accession>A0A2X4UFM8</accession>
<evidence type="ECO:0000313" key="3">
    <source>
        <dbReference type="EMBL" id="SQI34348.1"/>
    </source>
</evidence>